<dbReference type="EMBL" id="LQPJ01000110">
    <property type="protein sequence ID" value="ORW23084.1"/>
    <property type="molecule type" value="Genomic_DNA"/>
</dbReference>
<proteinExistence type="predicted"/>
<evidence type="ECO:0000256" key="1">
    <source>
        <dbReference type="SAM" id="Phobius"/>
    </source>
</evidence>
<sequence length="143" mass="15368">MPPYSLLAAVIVPAALIVGSLLSEHPLNKLVSFGTVGVYLGFQMVVFAALRARLKGWKPSGKYRLGRWGIVVNVGALAYGFAAIVNICWPRTPEAPWYDNYVVLLMSGLIVGFGLLYMVATRAYAKSDAPYADAVSRSDASVA</sequence>
<comment type="caution">
    <text evidence="2">The sequence shown here is derived from an EMBL/GenBank/DDBJ whole genome shotgun (WGS) entry which is preliminary data.</text>
</comment>
<keyword evidence="3" id="KW-1185">Reference proteome</keyword>
<keyword evidence="1" id="KW-0812">Transmembrane</keyword>
<dbReference type="AlphaFoldDB" id="A0A1X1ZI57"/>
<reference evidence="2 3" key="1">
    <citation type="submission" date="2016-01" db="EMBL/GenBank/DDBJ databases">
        <title>The new phylogeny of the genus Mycobacterium.</title>
        <authorList>
            <person name="Tarcisio F."/>
            <person name="Conor M."/>
            <person name="Antonella G."/>
            <person name="Elisabetta G."/>
            <person name="Giulia F.S."/>
            <person name="Sara T."/>
            <person name="Anna F."/>
            <person name="Clotilde B."/>
            <person name="Roberto B."/>
            <person name="Veronica D.S."/>
            <person name="Fabio R."/>
            <person name="Monica P."/>
            <person name="Olivier J."/>
            <person name="Enrico T."/>
            <person name="Nicola S."/>
        </authorList>
    </citation>
    <scope>NUCLEOTIDE SEQUENCE [LARGE SCALE GENOMIC DNA]</scope>
    <source>
        <strain evidence="2 3">DSM 44572</strain>
    </source>
</reference>
<keyword evidence="1" id="KW-1133">Transmembrane helix</keyword>
<feature type="transmembrane region" description="Helical" evidence="1">
    <location>
        <begin position="70"/>
        <end position="89"/>
    </location>
</feature>
<organism evidence="2 3">
    <name type="scientific">Mycobacterium palustre</name>
    <dbReference type="NCBI Taxonomy" id="153971"/>
    <lineage>
        <taxon>Bacteria</taxon>
        <taxon>Bacillati</taxon>
        <taxon>Actinomycetota</taxon>
        <taxon>Actinomycetes</taxon>
        <taxon>Mycobacteriales</taxon>
        <taxon>Mycobacteriaceae</taxon>
        <taxon>Mycobacterium</taxon>
        <taxon>Mycobacterium simiae complex</taxon>
    </lineage>
</organism>
<evidence type="ECO:0000313" key="2">
    <source>
        <dbReference type="EMBL" id="ORW23084.1"/>
    </source>
</evidence>
<evidence type="ECO:0008006" key="4">
    <source>
        <dbReference type="Google" id="ProtNLM"/>
    </source>
</evidence>
<feature type="transmembrane region" description="Helical" evidence="1">
    <location>
        <begin position="101"/>
        <end position="120"/>
    </location>
</feature>
<dbReference type="STRING" id="153971.AWC19_12445"/>
<dbReference type="RefSeq" id="WP_085079239.1">
    <property type="nucleotide sequence ID" value="NZ_JACKRZ010000476.1"/>
</dbReference>
<feature type="transmembrane region" description="Helical" evidence="1">
    <location>
        <begin position="33"/>
        <end position="50"/>
    </location>
</feature>
<evidence type="ECO:0000313" key="3">
    <source>
        <dbReference type="Proteomes" id="UP000193529"/>
    </source>
</evidence>
<accession>A0A1X1ZI57</accession>
<keyword evidence="1" id="KW-0472">Membrane</keyword>
<protein>
    <recommendedName>
        <fullName evidence="4">Amino acid permease/ SLC12A domain-containing protein</fullName>
    </recommendedName>
</protein>
<gene>
    <name evidence="2" type="ORF">AWC19_12445</name>
</gene>
<name>A0A1X1ZI57_9MYCO</name>
<dbReference type="Proteomes" id="UP000193529">
    <property type="component" value="Unassembled WGS sequence"/>
</dbReference>